<dbReference type="PANTHER" id="PTHR10891">
    <property type="entry name" value="EF-HAND CALCIUM-BINDING DOMAIN CONTAINING PROTEIN"/>
    <property type="match status" value="1"/>
</dbReference>
<keyword evidence="6" id="KW-1185">Reference proteome</keyword>
<feature type="domain" description="EF-hand" evidence="4">
    <location>
        <begin position="25"/>
        <end position="60"/>
    </location>
</feature>
<dbReference type="SUPFAM" id="SSF47473">
    <property type="entry name" value="EF-hand"/>
    <property type="match status" value="1"/>
</dbReference>
<dbReference type="InterPro" id="IPR039647">
    <property type="entry name" value="EF_hand_pair_protein_CML-like"/>
</dbReference>
<organism evidence="5 6">
    <name type="scientific">Diacronema lutheri</name>
    <name type="common">Unicellular marine alga</name>
    <name type="synonym">Monochrysis lutheri</name>
    <dbReference type="NCBI Taxonomy" id="2081491"/>
    <lineage>
        <taxon>Eukaryota</taxon>
        <taxon>Haptista</taxon>
        <taxon>Haptophyta</taxon>
        <taxon>Pavlovophyceae</taxon>
        <taxon>Pavlovales</taxon>
        <taxon>Pavlovaceae</taxon>
        <taxon>Diacronema</taxon>
    </lineage>
</organism>
<dbReference type="Pfam" id="PF13499">
    <property type="entry name" value="EF-hand_7"/>
    <property type="match status" value="1"/>
</dbReference>
<dbReference type="InterPro" id="IPR011992">
    <property type="entry name" value="EF-hand-dom_pair"/>
</dbReference>
<keyword evidence="3" id="KW-0106">Calcium</keyword>
<evidence type="ECO:0000256" key="3">
    <source>
        <dbReference type="ARBA" id="ARBA00022837"/>
    </source>
</evidence>
<proteinExistence type="predicted"/>
<dbReference type="Gene3D" id="1.10.238.10">
    <property type="entry name" value="EF-hand"/>
    <property type="match status" value="2"/>
</dbReference>
<keyword evidence="1" id="KW-0479">Metal-binding</keyword>
<dbReference type="SMART" id="SM00054">
    <property type="entry name" value="EFh"/>
    <property type="match status" value="3"/>
</dbReference>
<evidence type="ECO:0000313" key="5">
    <source>
        <dbReference type="EMBL" id="KAG8467119.1"/>
    </source>
</evidence>
<dbReference type="InterPro" id="IPR018247">
    <property type="entry name" value="EF_Hand_1_Ca_BS"/>
</dbReference>
<sequence>MPSRQQAPQTTADVASLREEWQKQKEMANLKRVFAMLDSDSNGLIGEKELNRALLRIGCRAKPGETADMIWEVDENCDGFVDWPEFVSMFDRCISDTTGLEPRGLFQLVEFLMHDSNNGGTISRDELMEILYSRFGKDQLLKKTREFFPKAAANGVEAAITFVEFKRFMTAIKPKRKTNRERAQAVLKPGG</sequence>
<comment type="caution">
    <text evidence="5">The sequence shown here is derived from an EMBL/GenBank/DDBJ whole genome shotgun (WGS) entry which is preliminary data.</text>
</comment>
<evidence type="ECO:0000256" key="1">
    <source>
        <dbReference type="ARBA" id="ARBA00022723"/>
    </source>
</evidence>
<evidence type="ECO:0000313" key="6">
    <source>
        <dbReference type="Proteomes" id="UP000751190"/>
    </source>
</evidence>
<dbReference type="FunFam" id="1.10.238.10:FF:000178">
    <property type="entry name" value="Calmodulin-2 A"/>
    <property type="match status" value="1"/>
</dbReference>
<dbReference type="CDD" id="cd00051">
    <property type="entry name" value="EFh"/>
    <property type="match status" value="1"/>
</dbReference>
<dbReference type="OrthoDB" id="26525at2759"/>
<reference evidence="5" key="1">
    <citation type="submission" date="2021-05" db="EMBL/GenBank/DDBJ databases">
        <title>The genome of the haptophyte Pavlova lutheri (Diacronema luteri, Pavlovales) - a model for lipid biosynthesis in eukaryotic algae.</title>
        <authorList>
            <person name="Hulatt C.J."/>
            <person name="Posewitz M.C."/>
        </authorList>
    </citation>
    <scope>NUCLEOTIDE SEQUENCE</scope>
    <source>
        <strain evidence="5">NIVA-4/92</strain>
    </source>
</reference>
<dbReference type="GO" id="GO:0005509">
    <property type="term" value="F:calcium ion binding"/>
    <property type="evidence" value="ECO:0007669"/>
    <property type="project" value="InterPro"/>
</dbReference>
<dbReference type="InterPro" id="IPR002048">
    <property type="entry name" value="EF_hand_dom"/>
</dbReference>
<gene>
    <name evidence="5" type="ORF">KFE25_000435</name>
</gene>
<dbReference type="PROSITE" id="PS00018">
    <property type="entry name" value="EF_HAND_1"/>
    <property type="match status" value="3"/>
</dbReference>
<dbReference type="PROSITE" id="PS50222">
    <property type="entry name" value="EF_HAND_2"/>
    <property type="match status" value="2"/>
</dbReference>
<evidence type="ECO:0000256" key="2">
    <source>
        <dbReference type="ARBA" id="ARBA00022737"/>
    </source>
</evidence>
<keyword evidence="2" id="KW-0677">Repeat</keyword>
<name>A0A8J5XV84_DIALT</name>
<feature type="domain" description="EF-hand" evidence="4">
    <location>
        <begin position="72"/>
        <end position="96"/>
    </location>
</feature>
<dbReference type="OMA" id="WEFDENM"/>
<evidence type="ECO:0000259" key="4">
    <source>
        <dbReference type="PROSITE" id="PS50222"/>
    </source>
</evidence>
<protein>
    <recommendedName>
        <fullName evidence="4">EF-hand domain-containing protein</fullName>
    </recommendedName>
</protein>
<dbReference type="EMBL" id="JAGTXO010000006">
    <property type="protein sequence ID" value="KAG8467119.1"/>
    <property type="molecule type" value="Genomic_DNA"/>
</dbReference>
<dbReference type="GO" id="GO:0043226">
    <property type="term" value="C:organelle"/>
    <property type="evidence" value="ECO:0007669"/>
    <property type="project" value="UniProtKB-ARBA"/>
</dbReference>
<dbReference type="AlphaFoldDB" id="A0A8J5XV84"/>
<dbReference type="Proteomes" id="UP000751190">
    <property type="component" value="Unassembled WGS sequence"/>
</dbReference>
<accession>A0A8J5XV84</accession>